<comment type="caution">
    <text evidence="4">The sequence shown here is derived from an EMBL/GenBank/DDBJ whole genome shotgun (WGS) entry which is preliminary data.</text>
</comment>
<dbReference type="PROSITE" id="PS00615">
    <property type="entry name" value="C_TYPE_LECTIN_1"/>
    <property type="match status" value="1"/>
</dbReference>
<evidence type="ECO:0000256" key="1">
    <source>
        <dbReference type="ARBA" id="ARBA00023157"/>
    </source>
</evidence>
<feature type="compositionally biased region" description="Acidic residues" evidence="2">
    <location>
        <begin position="72"/>
        <end position="82"/>
    </location>
</feature>
<keyword evidence="1" id="KW-1015">Disulfide bond</keyword>
<name>A0A9D3TGV0_MEGAT</name>
<dbReference type="InterPro" id="IPR016186">
    <property type="entry name" value="C-type_lectin-like/link_sf"/>
</dbReference>
<dbReference type="Proteomes" id="UP001046870">
    <property type="component" value="Chromosome 1"/>
</dbReference>
<dbReference type="InterPro" id="IPR050111">
    <property type="entry name" value="C-type_lectin/snaclec_domain"/>
</dbReference>
<feature type="compositionally biased region" description="Polar residues" evidence="2">
    <location>
        <begin position="127"/>
        <end position="144"/>
    </location>
</feature>
<evidence type="ECO:0000313" key="4">
    <source>
        <dbReference type="EMBL" id="KAG7491230.1"/>
    </source>
</evidence>
<sequence length="287" mass="32044">MEKYGGIVSFYLSHSVGYPATSLPFLRATLIQPTIKHRTGRRRPPHSLETMRVLTIAVLLCTALALPAATGETEESEEFDCEEEKKDVTPTQGGNAVTSPPEFDCEEEKEDVTPTQGQTEKTEGPNAVTSPPGQKTEGGNTVTSPPEHGKYVTSPPARCPAGWKEFKSRCFLFVNEAKSWIYAEVFCIQQGGHLASVHSSSENLFIQMLNVPHSLRPSWVGGRDSVTEGHWEWIDKSGFYYTQWNSGEPNDLNHAEDCLCINWRTESLGWNDYNCDKELPFVCARRL</sequence>
<dbReference type="InterPro" id="IPR016187">
    <property type="entry name" value="CTDL_fold"/>
</dbReference>
<protein>
    <recommendedName>
        <fullName evidence="3">C-type lectin domain-containing protein</fullName>
    </recommendedName>
</protein>
<dbReference type="PROSITE" id="PS50041">
    <property type="entry name" value="C_TYPE_LECTIN_2"/>
    <property type="match status" value="1"/>
</dbReference>
<keyword evidence="5" id="KW-1185">Reference proteome</keyword>
<reference evidence="4" key="1">
    <citation type="submission" date="2021-01" db="EMBL/GenBank/DDBJ databases">
        <authorList>
            <person name="Zahm M."/>
            <person name="Roques C."/>
            <person name="Cabau C."/>
            <person name="Klopp C."/>
            <person name="Donnadieu C."/>
            <person name="Jouanno E."/>
            <person name="Lampietro C."/>
            <person name="Louis A."/>
            <person name="Herpin A."/>
            <person name="Echchiki A."/>
            <person name="Berthelot C."/>
            <person name="Parey E."/>
            <person name="Roest-Crollius H."/>
            <person name="Braasch I."/>
            <person name="Postlethwait J."/>
            <person name="Bobe J."/>
            <person name="Montfort J."/>
            <person name="Bouchez O."/>
            <person name="Begum T."/>
            <person name="Mejri S."/>
            <person name="Adams A."/>
            <person name="Chen W.-J."/>
            <person name="Guiguen Y."/>
        </authorList>
    </citation>
    <scope>NUCLEOTIDE SEQUENCE</scope>
    <source>
        <strain evidence="4">YG-15Mar2019-1</strain>
        <tissue evidence="4">Brain</tissue>
    </source>
</reference>
<evidence type="ECO:0000256" key="2">
    <source>
        <dbReference type="SAM" id="MobiDB-lite"/>
    </source>
</evidence>
<dbReference type="PRINTS" id="PR00356">
    <property type="entry name" value="ANTIFREEZEII"/>
</dbReference>
<feature type="compositionally biased region" description="Polar residues" evidence="2">
    <location>
        <begin position="89"/>
        <end position="98"/>
    </location>
</feature>
<dbReference type="SMART" id="SM00034">
    <property type="entry name" value="CLECT"/>
    <property type="match status" value="1"/>
</dbReference>
<evidence type="ECO:0000259" key="3">
    <source>
        <dbReference type="PROSITE" id="PS50041"/>
    </source>
</evidence>
<dbReference type="Pfam" id="PF00059">
    <property type="entry name" value="Lectin_C"/>
    <property type="match status" value="1"/>
</dbReference>
<feature type="domain" description="C-type lectin" evidence="3">
    <location>
        <begin position="166"/>
        <end position="284"/>
    </location>
</feature>
<feature type="region of interest" description="Disordered" evidence="2">
    <location>
        <begin position="69"/>
        <end position="154"/>
    </location>
</feature>
<gene>
    <name evidence="4" type="ORF">MATL_G00000810</name>
</gene>
<organism evidence="4 5">
    <name type="scientific">Megalops atlanticus</name>
    <name type="common">Tarpon</name>
    <name type="synonym">Clupea gigantea</name>
    <dbReference type="NCBI Taxonomy" id="7932"/>
    <lineage>
        <taxon>Eukaryota</taxon>
        <taxon>Metazoa</taxon>
        <taxon>Chordata</taxon>
        <taxon>Craniata</taxon>
        <taxon>Vertebrata</taxon>
        <taxon>Euteleostomi</taxon>
        <taxon>Actinopterygii</taxon>
        <taxon>Neopterygii</taxon>
        <taxon>Teleostei</taxon>
        <taxon>Elopiformes</taxon>
        <taxon>Megalopidae</taxon>
        <taxon>Megalops</taxon>
    </lineage>
</organism>
<accession>A0A9D3TGV0</accession>
<proteinExistence type="predicted"/>
<evidence type="ECO:0000313" key="5">
    <source>
        <dbReference type="Proteomes" id="UP001046870"/>
    </source>
</evidence>
<dbReference type="SUPFAM" id="SSF56436">
    <property type="entry name" value="C-type lectin-like"/>
    <property type="match status" value="1"/>
</dbReference>
<dbReference type="PANTHER" id="PTHR22803">
    <property type="entry name" value="MANNOSE, PHOSPHOLIPASE, LECTIN RECEPTOR RELATED"/>
    <property type="match status" value="1"/>
</dbReference>
<dbReference type="OrthoDB" id="441660at2759"/>
<dbReference type="InterPro" id="IPR002353">
    <property type="entry name" value="AntifreezeII"/>
</dbReference>
<dbReference type="Gene3D" id="3.10.100.10">
    <property type="entry name" value="Mannose-Binding Protein A, subunit A"/>
    <property type="match status" value="1"/>
</dbReference>
<dbReference type="AlphaFoldDB" id="A0A9D3TGV0"/>
<dbReference type="CDD" id="cd00037">
    <property type="entry name" value="CLECT"/>
    <property type="match status" value="1"/>
</dbReference>
<dbReference type="EMBL" id="JAFDVH010000001">
    <property type="protein sequence ID" value="KAG7491230.1"/>
    <property type="molecule type" value="Genomic_DNA"/>
</dbReference>
<dbReference type="InterPro" id="IPR001304">
    <property type="entry name" value="C-type_lectin-like"/>
</dbReference>
<dbReference type="InterPro" id="IPR018378">
    <property type="entry name" value="C-type_lectin_CS"/>
</dbReference>